<keyword evidence="3" id="KW-0998">Cell outer membrane</keyword>
<evidence type="ECO:0000313" key="8">
    <source>
        <dbReference type="EMBL" id="KAB7727961.1"/>
    </source>
</evidence>
<dbReference type="Gene3D" id="3.30.1330.60">
    <property type="entry name" value="OmpA-like domain"/>
    <property type="match status" value="2"/>
</dbReference>
<dbReference type="RefSeq" id="WP_152125912.1">
    <property type="nucleotide sequence ID" value="NZ_WELI01000009.1"/>
</dbReference>
<evidence type="ECO:0000256" key="1">
    <source>
        <dbReference type="ARBA" id="ARBA00004442"/>
    </source>
</evidence>
<proteinExistence type="predicted"/>
<feature type="transmembrane region" description="Helical" evidence="6">
    <location>
        <begin position="7"/>
        <end position="24"/>
    </location>
</feature>
<dbReference type="InterPro" id="IPR036737">
    <property type="entry name" value="OmpA-like_sf"/>
</dbReference>
<evidence type="ECO:0000256" key="2">
    <source>
        <dbReference type="ARBA" id="ARBA00023136"/>
    </source>
</evidence>
<gene>
    <name evidence="8" type="ORF">F5984_19585</name>
</gene>
<name>A0A7J5TUZ3_9BACT</name>
<dbReference type="InterPro" id="IPR006665">
    <property type="entry name" value="OmpA-like"/>
</dbReference>
<keyword evidence="9" id="KW-1185">Reference proteome</keyword>
<evidence type="ECO:0000256" key="6">
    <source>
        <dbReference type="SAM" id="Phobius"/>
    </source>
</evidence>
<accession>A0A7J5TUZ3</accession>
<protein>
    <submittedName>
        <fullName evidence="8">OmpA family protein</fullName>
    </submittedName>
</protein>
<reference evidence="8 9" key="1">
    <citation type="submission" date="2019-10" db="EMBL/GenBank/DDBJ databases">
        <title>Rudanella paleaurantiibacter sp. nov., isolated from sludge.</title>
        <authorList>
            <person name="Xu S.Q."/>
        </authorList>
    </citation>
    <scope>NUCLEOTIDE SEQUENCE [LARGE SCALE GENOMIC DNA]</scope>
    <source>
        <strain evidence="8 9">HX-22-17</strain>
    </source>
</reference>
<evidence type="ECO:0000313" key="9">
    <source>
        <dbReference type="Proteomes" id="UP000488299"/>
    </source>
</evidence>
<comment type="caution">
    <text evidence="8">The sequence shown here is derived from an EMBL/GenBank/DDBJ whole genome shotgun (WGS) entry which is preliminary data.</text>
</comment>
<dbReference type="CDD" id="cd07185">
    <property type="entry name" value="OmpA_C-like"/>
    <property type="match status" value="1"/>
</dbReference>
<comment type="subcellular location">
    <subcellularLocation>
        <location evidence="1">Cell outer membrane</location>
    </subcellularLocation>
</comment>
<dbReference type="InterPro" id="IPR050330">
    <property type="entry name" value="Bact_OuterMem_StrucFunc"/>
</dbReference>
<dbReference type="PANTHER" id="PTHR30329:SF21">
    <property type="entry name" value="LIPOPROTEIN YIAD-RELATED"/>
    <property type="match status" value="1"/>
</dbReference>
<keyword evidence="6" id="KW-1133">Transmembrane helix</keyword>
<evidence type="ECO:0000259" key="7">
    <source>
        <dbReference type="PROSITE" id="PS51123"/>
    </source>
</evidence>
<dbReference type="PRINTS" id="PR01021">
    <property type="entry name" value="OMPADOMAIN"/>
</dbReference>
<feature type="region of interest" description="Disordered" evidence="5">
    <location>
        <begin position="299"/>
        <end position="329"/>
    </location>
</feature>
<evidence type="ECO:0000256" key="3">
    <source>
        <dbReference type="ARBA" id="ARBA00023237"/>
    </source>
</evidence>
<dbReference type="PANTHER" id="PTHR30329">
    <property type="entry name" value="STATOR ELEMENT OF FLAGELLAR MOTOR COMPLEX"/>
    <property type="match status" value="1"/>
</dbReference>
<organism evidence="8 9">
    <name type="scientific">Rudanella paleaurantiibacter</name>
    <dbReference type="NCBI Taxonomy" id="2614655"/>
    <lineage>
        <taxon>Bacteria</taxon>
        <taxon>Pseudomonadati</taxon>
        <taxon>Bacteroidota</taxon>
        <taxon>Cytophagia</taxon>
        <taxon>Cytophagales</taxon>
        <taxon>Cytophagaceae</taxon>
        <taxon>Rudanella</taxon>
    </lineage>
</organism>
<dbReference type="InterPro" id="IPR006664">
    <property type="entry name" value="OMP_bac"/>
</dbReference>
<feature type="domain" description="OmpA-like" evidence="7">
    <location>
        <begin position="213"/>
        <end position="329"/>
    </location>
</feature>
<dbReference type="GO" id="GO:0009279">
    <property type="term" value="C:cell outer membrane"/>
    <property type="evidence" value="ECO:0007669"/>
    <property type="project" value="UniProtKB-SubCell"/>
</dbReference>
<keyword evidence="6" id="KW-0812">Transmembrane</keyword>
<dbReference type="Proteomes" id="UP000488299">
    <property type="component" value="Unassembled WGS sequence"/>
</dbReference>
<dbReference type="EMBL" id="WELI01000009">
    <property type="protein sequence ID" value="KAB7727961.1"/>
    <property type="molecule type" value="Genomic_DNA"/>
</dbReference>
<keyword evidence="2 4" id="KW-0472">Membrane</keyword>
<dbReference type="SUPFAM" id="SSF103088">
    <property type="entry name" value="OmpA-like"/>
    <property type="match status" value="2"/>
</dbReference>
<dbReference type="PROSITE" id="PS51123">
    <property type="entry name" value="OMPA_2"/>
    <property type="match status" value="1"/>
</dbReference>
<sequence length="329" mass="34591">MFTNKTPWIVLLVLWMAGSTWWHVCKIKQLCADDAPSTTVATSSAPVFTLSDGARFSVGLPGTFNFAKSGANPNMAGFDAPLDSIATYLQNNPDRQLTLTGYYSASETNPSSFSNLGIARAEAVREMLIQRGVPATSLLTAGVEKADIAFSAAGDSVMAGVNGSFAAMVVAAPAQPDSLASTSAISASAASTSVASTSSAGTPVTEEALAKAEKFESVFKPIDLYFKTNSSDYIRTDETKKFFKEAIAYLRKNKDKSLVLTGYTDNVGPDAANLALSKKRAGSVKTRLLSQGVAASQVKVDGKGEADPKASNDTESGRKANRRVTVVVQ</sequence>
<evidence type="ECO:0000256" key="4">
    <source>
        <dbReference type="PROSITE-ProRule" id="PRU00473"/>
    </source>
</evidence>
<dbReference type="AlphaFoldDB" id="A0A7J5TUZ3"/>
<feature type="compositionally biased region" description="Basic and acidic residues" evidence="5">
    <location>
        <begin position="300"/>
        <end position="318"/>
    </location>
</feature>
<dbReference type="Pfam" id="PF00691">
    <property type="entry name" value="OmpA"/>
    <property type="match status" value="2"/>
</dbReference>
<evidence type="ECO:0000256" key="5">
    <source>
        <dbReference type="SAM" id="MobiDB-lite"/>
    </source>
</evidence>